<dbReference type="Proteomes" id="UP000247150">
    <property type="component" value="Unassembled WGS sequence"/>
</dbReference>
<dbReference type="PROSITE" id="PS51257">
    <property type="entry name" value="PROKAR_LIPOPROTEIN"/>
    <property type="match status" value="1"/>
</dbReference>
<gene>
    <name evidence="2" type="ORF">DFO73_111109</name>
</gene>
<protein>
    <recommendedName>
        <fullName evidence="4">DUF4367 domain-containing protein</fullName>
    </recommendedName>
</protein>
<sequence length="170" mass="19022">MNKRFTAALLLVISFLLLSACSASLEEEQKAAKNAAEEAFNKTSEKTNHKNEDIEYYLPFGVEVKEESPNNIILKNGSKTYILFYNPHEGPDSKVVYDATVQQKKKYDINETYTKDGHRGFLLINSDNKDENELIVGIGGVKISTQSKTKHLSSDAATMMEIVNSVKVKN</sequence>
<evidence type="ECO:0000256" key="1">
    <source>
        <dbReference type="SAM" id="SignalP"/>
    </source>
</evidence>
<name>A0A2V2ZPD4_9BACI</name>
<evidence type="ECO:0008006" key="4">
    <source>
        <dbReference type="Google" id="ProtNLM"/>
    </source>
</evidence>
<comment type="caution">
    <text evidence="2">The sequence shown here is derived from an EMBL/GenBank/DDBJ whole genome shotgun (WGS) entry which is preliminary data.</text>
</comment>
<dbReference type="AlphaFoldDB" id="A0A2V2ZPD4"/>
<evidence type="ECO:0000313" key="3">
    <source>
        <dbReference type="Proteomes" id="UP000247150"/>
    </source>
</evidence>
<dbReference type="RefSeq" id="WP_110066337.1">
    <property type="nucleotide sequence ID" value="NZ_QGTW01000011.1"/>
</dbReference>
<evidence type="ECO:0000313" key="2">
    <source>
        <dbReference type="EMBL" id="PWW26171.1"/>
    </source>
</evidence>
<feature type="chain" id="PRO_5016047490" description="DUF4367 domain-containing protein" evidence="1">
    <location>
        <begin position="26"/>
        <end position="170"/>
    </location>
</feature>
<dbReference type="EMBL" id="QGTW01000011">
    <property type="protein sequence ID" value="PWW26171.1"/>
    <property type="molecule type" value="Genomic_DNA"/>
</dbReference>
<accession>A0A2V2ZPD4</accession>
<feature type="signal peptide" evidence="1">
    <location>
        <begin position="1"/>
        <end position="25"/>
    </location>
</feature>
<dbReference type="OrthoDB" id="2450230at2"/>
<keyword evidence="1" id="KW-0732">Signal</keyword>
<proteinExistence type="predicted"/>
<organism evidence="2 3">
    <name type="scientific">Cytobacillus oceanisediminis</name>
    <dbReference type="NCBI Taxonomy" id="665099"/>
    <lineage>
        <taxon>Bacteria</taxon>
        <taxon>Bacillati</taxon>
        <taxon>Bacillota</taxon>
        <taxon>Bacilli</taxon>
        <taxon>Bacillales</taxon>
        <taxon>Bacillaceae</taxon>
        <taxon>Cytobacillus</taxon>
    </lineage>
</organism>
<reference evidence="2 3" key="1">
    <citation type="submission" date="2018-05" db="EMBL/GenBank/DDBJ databases">
        <title>Freshwater and sediment microbial communities from various areas in North America, analyzing microbe dynamics in response to fracking.</title>
        <authorList>
            <person name="Lamendella R."/>
        </authorList>
    </citation>
    <scope>NUCLEOTIDE SEQUENCE [LARGE SCALE GENOMIC DNA]</scope>
    <source>
        <strain evidence="2 3">15_TX</strain>
    </source>
</reference>